<organism evidence="1 2">
    <name type="scientific">Chryseobacterium endophyticum</name>
    <dbReference type="NCBI Taxonomy" id="1854762"/>
    <lineage>
        <taxon>Bacteria</taxon>
        <taxon>Pseudomonadati</taxon>
        <taxon>Bacteroidota</taxon>
        <taxon>Flavobacteriia</taxon>
        <taxon>Flavobacteriales</taxon>
        <taxon>Weeksellaceae</taxon>
        <taxon>Chryseobacterium group</taxon>
        <taxon>Chryseobacterium</taxon>
    </lineage>
</organism>
<evidence type="ECO:0000313" key="2">
    <source>
        <dbReference type="Proteomes" id="UP001463665"/>
    </source>
</evidence>
<gene>
    <name evidence="1" type="ORF">AAFP95_17825</name>
</gene>
<proteinExistence type="predicted"/>
<dbReference type="InterPro" id="IPR018644">
    <property type="entry name" value="DUF2071"/>
</dbReference>
<sequence length="88" mass="10573">MNFLTAEWRKLAIINYEINPELLLPYLPAGTELDFYYGKCYISLVGFMFLNTKLLGFPIPFHRNFEEVNLRFYVKKKKEINVKEAWFL</sequence>
<dbReference type="PANTHER" id="PTHR39186">
    <property type="entry name" value="DUF2071 FAMILY PROTEIN"/>
    <property type="match status" value="1"/>
</dbReference>
<reference evidence="1 2" key="1">
    <citation type="submission" date="2024-04" db="EMBL/GenBank/DDBJ databases">
        <title>Genome sequencing and assembly of rice foliar adapted Chryseobacterium endophyticum OsEnb-ALM-A6.</title>
        <authorList>
            <person name="Kumar S."/>
            <person name="Javed M."/>
            <person name="Chouhan V."/>
            <person name="Charishma K."/>
            <person name="Patel A."/>
            <person name="Kumar M."/>
            <person name="Sahu K.P."/>
            <person name="Kumar A."/>
        </authorList>
    </citation>
    <scope>NUCLEOTIDE SEQUENCE [LARGE SCALE GENOMIC DNA]</scope>
    <source>
        <strain evidence="1 2">OsEnb-ALM-A6</strain>
    </source>
</reference>
<accession>A0AAU6WNC9</accession>
<dbReference type="Proteomes" id="UP001463665">
    <property type="component" value="Chromosome"/>
</dbReference>
<dbReference type="RefSeq" id="WP_345766008.1">
    <property type="nucleotide sequence ID" value="NZ_CP154834.1"/>
</dbReference>
<evidence type="ECO:0000313" key="1">
    <source>
        <dbReference type="EMBL" id="XAO73565.1"/>
    </source>
</evidence>
<dbReference type="Pfam" id="PF09844">
    <property type="entry name" value="DUF2071"/>
    <property type="match status" value="1"/>
</dbReference>
<dbReference type="EMBL" id="CP154834">
    <property type="protein sequence ID" value="XAO73565.1"/>
    <property type="molecule type" value="Genomic_DNA"/>
</dbReference>
<keyword evidence="2" id="KW-1185">Reference proteome</keyword>
<dbReference type="PANTHER" id="PTHR39186:SF1">
    <property type="entry name" value="DUF2071 DOMAIN-CONTAINING PROTEIN"/>
    <property type="match status" value="1"/>
</dbReference>
<protein>
    <submittedName>
        <fullName evidence="1">DUF2071 domain-containing protein</fullName>
    </submittedName>
</protein>
<name>A0AAU6WNC9_9FLAO</name>
<dbReference type="AlphaFoldDB" id="A0AAU6WNC9"/>